<dbReference type="AlphaFoldDB" id="A0A8H6F1K6"/>
<dbReference type="EMBL" id="JABWAD010000060">
    <property type="protein sequence ID" value="KAF6063450.1"/>
    <property type="molecule type" value="Genomic_DNA"/>
</dbReference>
<comment type="caution">
    <text evidence="1">The sequence shown here is derived from an EMBL/GenBank/DDBJ whole genome shotgun (WGS) entry which is preliminary data.</text>
</comment>
<protein>
    <submittedName>
        <fullName evidence="1">Uncharacterized protein</fullName>
    </submittedName>
</protein>
<organism evidence="1 2">
    <name type="scientific">Candida albicans</name>
    <name type="common">Yeast</name>
    <dbReference type="NCBI Taxonomy" id="5476"/>
    <lineage>
        <taxon>Eukaryota</taxon>
        <taxon>Fungi</taxon>
        <taxon>Dikarya</taxon>
        <taxon>Ascomycota</taxon>
        <taxon>Saccharomycotina</taxon>
        <taxon>Pichiomycetes</taxon>
        <taxon>Debaryomycetaceae</taxon>
        <taxon>Candida/Lodderomyces clade</taxon>
        <taxon>Candida</taxon>
    </lineage>
</organism>
<proteinExistence type="predicted"/>
<accession>A0A8H6F1K6</accession>
<dbReference type="InterPro" id="IPR021109">
    <property type="entry name" value="Peptidase_aspartic_dom_sf"/>
</dbReference>
<dbReference type="Proteomes" id="UP000536275">
    <property type="component" value="Unassembled WGS sequence"/>
</dbReference>
<sequence>MYLDNFFIIWTFGYFIGPKINRNFNQIINLKFQFNGITFQENFAVVDSFHKKLILGIPFIRKFHAHLDFGSKTFFGAAQFDEIPLMDIEEFLVEARKGQVSMLFPNTEEDEDIGGIVDNKKDIMSLVKGTNKSYFAELIGNYQDIFESELDQKPPSRGSWDPKIEVVPHISPPATAQYPLSVPEQE</sequence>
<evidence type="ECO:0000313" key="1">
    <source>
        <dbReference type="EMBL" id="KAF6063450.1"/>
    </source>
</evidence>
<dbReference type="Gene3D" id="2.40.70.10">
    <property type="entry name" value="Acid Proteases"/>
    <property type="match status" value="1"/>
</dbReference>
<evidence type="ECO:0000313" key="2">
    <source>
        <dbReference type="Proteomes" id="UP000536275"/>
    </source>
</evidence>
<reference evidence="1 2" key="1">
    <citation type="submission" date="2020-03" db="EMBL/GenBank/DDBJ databases">
        <title>FDA dAtabase for Regulatory Grade micrObial Sequences (FDA-ARGOS): Supporting development and validation of Infectious Disease Dx tests.</title>
        <authorList>
            <person name="Campos J."/>
            <person name="Goldberg B."/>
            <person name="Tallon L."/>
            <person name="Sadzewicz L."/>
            <person name="Vavikolanu K."/>
            <person name="Mehta A."/>
            <person name="Aluvathingal J."/>
            <person name="Nadendla S."/>
            <person name="Nandy P."/>
            <person name="Geyer C."/>
            <person name="Yan Y."/>
            <person name="Sichtig H."/>
        </authorList>
    </citation>
    <scope>NUCLEOTIDE SEQUENCE [LARGE SCALE GENOMIC DNA]</scope>
    <source>
        <strain evidence="1 2">FDAARGOS_656</strain>
    </source>
</reference>
<name>A0A8H6F1K6_CANAX</name>
<gene>
    <name evidence="1" type="ORF">FOB64_005090</name>
</gene>